<feature type="compositionally biased region" description="Polar residues" evidence="1">
    <location>
        <begin position="112"/>
        <end position="123"/>
    </location>
</feature>
<organism evidence="2 3">
    <name type="scientific">Acrasis kona</name>
    <dbReference type="NCBI Taxonomy" id="1008807"/>
    <lineage>
        <taxon>Eukaryota</taxon>
        <taxon>Discoba</taxon>
        <taxon>Heterolobosea</taxon>
        <taxon>Tetramitia</taxon>
        <taxon>Eutetramitia</taxon>
        <taxon>Acrasidae</taxon>
        <taxon>Acrasis</taxon>
    </lineage>
</organism>
<dbReference type="AlphaFoldDB" id="A0AAW2YJJ4"/>
<feature type="region of interest" description="Disordered" evidence="1">
    <location>
        <begin position="1"/>
        <end position="29"/>
    </location>
</feature>
<comment type="caution">
    <text evidence="2">The sequence shown here is derived from an EMBL/GenBank/DDBJ whole genome shotgun (WGS) entry which is preliminary data.</text>
</comment>
<accession>A0AAW2YJJ4</accession>
<proteinExistence type="predicted"/>
<dbReference type="Proteomes" id="UP001431209">
    <property type="component" value="Unassembled WGS sequence"/>
</dbReference>
<gene>
    <name evidence="2" type="ORF">AKO1_015527</name>
</gene>
<feature type="region of interest" description="Disordered" evidence="1">
    <location>
        <begin position="98"/>
        <end position="132"/>
    </location>
</feature>
<name>A0AAW2YJJ4_9EUKA</name>
<reference evidence="2 3" key="1">
    <citation type="submission" date="2024-03" db="EMBL/GenBank/DDBJ databases">
        <title>The Acrasis kona genome and developmental transcriptomes reveal deep origins of eukaryotic multicellular pathways.</title>
        <authorList>
            <person name="Sheikh S."/>
            <person name="Fu C.-J."/>
            <person name="Brown M.W."/>
            <person name="Baldauf S.L."/>
        </authorList>
    </citation>
    <scope>NUCLEOTIDE SEQUENCE [LARGE SCALE GENOMIC DNA]</scope>
    <source>
        <strain evidence="2 3">ATCC MYA-3509</strain>
    </source>
</reference>
<evidence type="ECO:0000313" key="2">
    <source>
        <dbReference type="EMBL" id="KAL0477671.1"/>
    </source>
</evidence>
<keyword evidence="3" id="KW-1185">Reference proteome</keyword>
<evidence type="ECO:0000313" key="3">
    <source>
        <dbReference type="Proteomes" id="UP001431209"/>
    </source>
</evidence>
<feature type="compositionally biased region" description="Pro residues" evidence="1">
    <location>
        <begin position="1"/>
        <end position="10"/>
    </location>
</feature>
<dbReference type="EMBL" id="JAOPGA020000210">
    <property type="protein sequence ID" value="KAL0477671.1"/>
    <property type="molecule type" value="Genomic_DNA"/>
</dbReference>
<protein>
    <submittedName>
        <fullName evidence="2">Uncharacterized protein</fullName>
    </submittedName>
</protein>
<evidence type="ECO:0000256" key="1">
    <source>
        <dbReference type="SAM" id="MobiDB-lite"/>
    </source>
</evidence>
<sequence length="215" mass="24473">MIVAPHPPADTNPKTNCSKKSEKEVNESTTDGSIDYITNWTTNTLLTLFTKDNIKNEPDAAIKVFRLLFTDDVVAHVVKESNYFAAYIGDPDIKMSTLSQREDHTKRRKISSSHYEPTAPSSDDQADEKDEELTELTTLENVITYEMWKSSNNHDNIPTIINTDLLWRYIRCCLSIGFTPVKLNDTESGWPQTLSSIMTSTQFHLVQKCINFDCE</sequence>